<dbReference type="AlphaFoldDB" id="A0AAW6D815"/>
<organism evidence="1 2">
    <name type="scientific">[Eubacterium] siraeum</name>
    <dbReference type="NCBI Taxonomy" id="39492"/>
    <lineage>
        <taxon>Bacteria</taxon>
        <taxon>Bacillati</taxon>
        <taxon>Bacillota</taxon>
        <taxon>Clostridia</taxon>
        <taxon>Eubacteriales</taxon>
        <taxon>Oscillospiraceae</taxon>
        <taxon>Oscillospiraceae incertae sedis</taxon>
    </lineage>
</organism>
<reference evidence="1" key="1">
    <citation type="submission" date="2023-01" db="EMBL/GenBank/DDBJ databases">
        <title>Human gut microbiome strain richness.</title>
        <authorList>
            <person name="Chen-Liaw A."/>
        </authorList>
    </citation>
    <scope>NUCLEOTIDE SEQUENCE</scope>
    <source>
        <strain evidence="1">1001283st1_G1_1001283B150217_161031</strain>
    </source>
</reference>
<comment type="caution">
    <text evidence="1">The sequence shown here is derived from an EMBL/GenBank/DDBJ whole genome shotgun (WGS) entry which is preliminary data.</text>
</comment>
<evidence type="ECO:0000313" key="2">
    <source>
        <dbReference type="Proteomes" id="UP001210809"/>
    </source>
</evidence>
<dbReference type="Proteomes" id="UP001210809">
    <property type="component" value="Unassembled WGS sequence"/>
</dbReference>
<evidence type="ECO:0000313" key="1">
    <source>
        <dbReference type="EMBL" id="MDB8004882.1"/>
    </source>
</evidence>
<evidence type="ECO:0008006" key="3">
    <source>
        <dbReference type="Google" id="ProtNLM"/>
    </source>
</evidence>
<proteinExistence type="predicted"/>
<sequence length="92" mass="10643">MINPHETEAFDFLYNFVHEHAEGVYYLTFQDGVQISAEYDTDYETDNGIDVDDVGYEEYIAIVFKNTADNTIFEVSCFSFPTKVSYNGERII</sequence>
<name>A0AAW6D815_9FIRM</name>
<protein>
    <recommendedName>
        <fullName evidence="3">Phage protein</fullName>
    </recommendedName>
</protein>
<gene>
    <name evidence="1" type="ORF">PNE09_12555</name>
</gene>
<accession>A0AAW6D815</accession>
<dbReference type="EMBL" id="JAQLXW010000027">
    <property type="protein sequence ID" value="MDB8004882.1"/>
    <property type="molecule type" value="Genomic_DNA"/>
</dbReference>